<keyword evidence="1" id="KW-0614">Plasmid</keyword>
<geneLocation type="plasmid" evidence="1">
    <name>unnamed1</name>
</geneLocation>
<evidence type="ECO:0000313" key="1">
    <source>
        <dbReference type="EMBL" id="AZG12124.1"/>
    </source>
</evidence>
<dbReference type="AlphaFoldDB" id="A0A3G8GVJ7"/>
<proteinExistence type="predicted"/>
<dbReference type="OrthoDB" id="6886276at2"/>
<organism evidence="1 2">
    <name type="scientific">Cupriavidus pauculus</name>
    <dbReference type="NCBI Taxonomy" id="82633"/>
    <lineage>
        <taxon>Bacteria</taxon>
        <taxon>Pseudomonadati</taxon>
        <taxon>Pseudomonadota</taxon>
        <taxon>Betaproteobacteria</taxon>
        <taxon>Burkholderiales</taxon>
        <taxon>Burkholderiaceae</taxon>
        <taxon>Cupriavidus</taxon>
    </lineage>
</organism>
<gene>
    <name evidence="1" type="ORF">EHF44_01215</name>
</gene>
<accession>A0A3G8GVJ7</accession>
<dbReference type="GeneID" id="60824561"/>
<dbReference type="EMBL" id="CP033968">
    <property type="protein sequence ID" value="AZG12124.1"/>
    <property type="molecule type" value="Genomic_DNA"/>
</dbReference>
<reference evidence="2" key="1">
    <citation type="submission" date="2018-11" db="EMBL/GenBank/DDBJ databases">
        <title>FDA dAtabase for Regulatory Grade micrObial Sequences (FDA-ARGOS): Supporting development and validation of Infectious Disease Dx tests.</title>
        <authorList>
            <person name="Goldberg B."/>
            <person name="Campos J."/>
            <person name="Tallon L."/>
            <person name="Sadzewicz L."/>
            <person name="Zhao X."/>
            <person name="Vavikolanu K."/>
            <person name="Mehta A."/>
            <person name="Aluvathingal J."/>
            <person name="Nadendla S."/>
            <person name="Geyer C."/>
            <person name="Nandy P."/>
            <person name="Yan Y."/>
            <person name="Sichtig H."/>
        </authorList>
    </citation>
    <scope>NUCLEOTIDE SEQUENCE [LARGE SCALE GENOMIC DNA]</scope>
    <source>
        <strain evidence="2">FDAARGOS_614</strain>
        <plasmid evidence="2">unnamed1</plasmid>
    </source>
</reference>
<dbReference type="KEGG" id="cpau:EHF44_01215"/>
<evidence type="ECO:0000313" key="2">
    <source>
        <dbReference type="Proteomes" id="UP000270411"/>
    </source>
</evidence>
<dbReference type="RefSeq" id="WP_017510861.1">
    <property type="nucleotide sequence ID" value="NZ_CP033968.1"/>
</dbReference>
<protein>
    <submittedName>
        <fullName evidence="1">Uncharacterized protein</fullName>
    </submittedName>
</protein>
<dbReference type="Proteomes" id="UP000270411">
    <property type="component" value="Plasmid unnamed1"/>
</dbReference>
<sequence length="151" mass="16838">MIESANTEVNGFSSTKLPVDRDLIKSQRLLNMIEVVEVLHAPDGERTLWQMLVDAGADIDRIIFRDVDDLQAERAPALQFRVDTSKLKGFLVLEHAPGQHGLRILVQTEGTMVLKVVHAGVLLRDLATKIAHLIDDGTRRNEPASRVIVKE</sequence>
<name>A0A3G8GVJ7_9BURK</name>